<dbReference type="GO" id="GO:0005975">
    <property type="term" value="P:carbohydrate metabolic process"/>
    <property type="evidence" value="ECO:0007669"/>
    <property type="project" value="InterPro"/>
</dbReference>
<evidence type="ECO:0000313" key="2">
    <source>
        <dbReference type="EMBL" id="GAI63842.1"/>
    </source>
</evidence>
<dbReference type="PROSITE" id="PS01054">
    <property type="entry name" value="TRANSALDOLASE_1"/>
    <property type="match status" value="1"/>
</dbReference>
<dbReference type="InterPro" id="IPR013785">
    <property type="entry name" value="Aldolase_TIM"/>
</dbReference>
<evidence type="ECO:0000256" key="1">
    <source>
        <dbReference type="ARBA" id="ARBA00023270"/>
    </source>
</evidence>
<reference evidence="2" key="1">
    <citation type="journal article" date="2014" name="Front. Microbiol.">
        <title>High frequency of phylogenetically diverse reductive dehalogenase-homologous genes in deep subseafloor sedimentary metagenomes.</title>
        <authorList>
            <person name="Kawai M."/>
            <person name="Futagami T."/>
            <person name="Toyoda A."/>
            <person name="Takaki Y."/>
            <person name="Nishi S."/>
            <person name="Hori S."/>
            <person name="Arai W."/>
            <person name="Tsubouchi T."/>
            <person name="Morono Y."/>
            <person name="Uchiyama I."/>
            <person name="Ito T."/>
            <person name="Fujiyama A."/>
            <person name="Inagaki F."/>
            <person name="Takami H."/>
        </authorList>
    </citation>
    <scope>NUCLEOTIDE SEQUENCE</scope>
    <source>
        <strain evidence="2">Expedition CK06-06</strain>
    </source>
</reference>
<dbReference type="Gene3D" id="3.20.20.70">
    <property type="entry name" value="Aldolase class I"/>
    <property type="match status" value="1"/>
</dbReference>
<proteinExistence type="predicted"/>
<dbReference type="Pfam" id="PF00923">
    <property type="entry name" value="TAL_FSA"/>
    <property type="match status" value="1"/>
</dbReference>
<name>X1Q5Q0_9ZZZZ</name>
<dbReference type="AlphaFoldDB" id="X1Q5Q0"/>
<feature type="non-terminal residue" evidence="2">
    <location>
        <position position="35"/>
    </location>
</feature>
<organism evidence="2">
    <name type="scientific">marine sediment metagenome</name>
    <dbReference type="NCBI Taxonomy" id="412755"/>
    <lineage>
        <taxon>unclassified sequences</taxon>
        <taxon>metagenomes</taxon>
        <taxon>ecological metagenomes</taxon>
    </lineage>
</organism>
<gene>
    <name evidence="2" type="ORF">S06H3_66097</name>
</gene>
<dbReference type="InterPro" id="IPR018225">
    <property type="entry name" value="Transaldolase_AS"/>
</dbReference>
<protein>
    <recommendedName>
        <fullName evidence="3">Transaldolase</fullName>
    </recommendedName>
</protein>
<comment type="caution">
    <text evidence="2">The sequence shown here is derived from an EMBL/GenBank/DDBJ whole genome shotgun (WGS) entry which is preliminary data.</text>
</comment>
<dbReference type="EMBL" id="BARV01044851">
    <property type="protein sequence ID" value="GAI63842.1"/>
    <property type="molecule type" value="Genomic_DNA"/>
</dbReference>
<dbReference type="InterPro" id="IPR001585">
    <property type="entry name" value="TAL/FSA"/>
</dbReference>
<accession>X1Q5Q0</accession>
<keyword evidence="1" id="KW-0704">Schiff base</keyword>
<sequence length="35" mass="3814">MINEDGLRGITSNPTIFEKAIAGSSDYDEIINETV</sequence>
<dbReference type="SUPFAM" id="SSF51569">
    <property type="entry name" value="Aldolase"/>
    <property type="match status" value="1"/>
</dbReference>
<evidence type="ECO:0008006" key="3">
    <source>
        <dbReference type="Google" id="ProtNLM"/>
    </source>
</evidence>